<sequence length="35" mass="3978">MDRPSVWRRRVLLVAWLLALGVICMRAGQVQIAQA</sequence>
<dbReference type="EMBL" id="UINC01068607">
    <property type="protein sequence ID" value="SVC01357.1"/>
    <property type="molecule type" value="Genomic_DNA"/>
</dbReference>
<feature type="non-terminal residue" evidence="1">
    <location>
        <position position="35"/>
    </location>
</feature>
<proteinExistence type="predicted"/>
<dbReference type="AlphaFoldDB" id="A0A382IQA7"/>
<evidence type="ECO:0000313" key="1">
    <source>
        <dbReference type="EMBL" id="SVC01357.1"/>
    </source>
</evidence>
<gene>
    <name evidence="1" type="ORF">METZ01_LOCUS254211</name>
</gene>
<reference evidence="1" key="1">
    <citation type="submission" date="2018-05" db="EMBL/GenBank/DDBJ databases">
        <authorList>
            <person name="Lanie J.A."/>
            <person name="Ng W.-L."/>
            <person name="Kazmierczak K.M."/>
            <person name="Andrzejewski T.M."/>
            <person name="Davidsen T.M."/>
            <person name="Wayne K.J."/>
            <person name="Tettelin H."/>
            <person name="Glass J.I."/>
            <person name="Rusch D."/>
            <person name="Podicherti R."/>
            <person name="Tsui H.-C.T."/>
            <person name="Winkler M.E."/>
        </authorList>
    </citation>
    <scope>NUCLEOTIDE SEQUENCE</scope>
</reference>
<organism evidence="1">
    <name type="scientific">marine metagenome</name>
    <dbReference type="NCBI Taxonomy" id="408172"/>
    <lineage>
        <taxon>unclassified sequences</taxon>
        <taxon>metagenomes</taxon>
        <taxon>ecological metagenomes</taxon>
    </lineage>
</organism>
<accession>A0A382IQA7</accession>
<name>A0A382IQA7_9ZZZZ</name>
<protein>
    <submittedName>
        <fullName evidence="1">Uncharacterized protein</fullName>
    </submittedName>
</protein>